<evidence type="ECO:0000313" key="4">
    <source>
        <dbReference type="Proteomes" id="UP000187822"/>
    </source>
</evidence>
<dbReference type="KEGG" id="cdiv:CPM_0355"/>
<dbReference type="OrthoDB" id="8690at2157"/>
<dbReference type="InterPro" id="IPR050404">
    <property type="entry name" value="Heme-degrading_MO"/>
</dbReference>
<gene>
    <name evidence="3" type="ORF">CPM_0355</name>
    <name evidence="2" type="ORF">CSP5_0384</name>
</gene>
<dbReference type="STRING" id="1673428.CPM_0355"/>
<dbReference type="Pfam" id="PF03992">
    <property type="entry name" value="ABM"/>
    <property type="match status" value="1"/>
</dbReference>
<evidence type="ECO:0000313" key="2">
    <source>
        <dbReference type="EMBL" id="SIM40576.1"/>
    </source>
</evidence>
<dbReference type="EMBL" id="LT671858">
    <property type="protein sequence ID" value="SIM40576.1"/>
    <property type="molecule type" value="Genomic_DNA"/>
</dbReference>
<sequence length="95" mass="11254">MINVGLYYKVKKGHEADFEERFNGVVKILENGDNGFLEGKLYREVKKPEEYMIYTVWKDKKSFEAFLRTMDYEKTVDYGKSILESTPRHKIFGES</sequence>
<protein>
    <submittedName>
        <fullName evidence="2">Predicted heme-degrading monooxygenase</fullName>
    </submittedName>
</protein>
<reference evidence="3" key="2">
    <citation type="submission" date="2016-06" db="EMBL/GenBank/DDBJ databases">
        <authorList>
            <person name="Olsen C.W."/>
            <person name="Carey S."/>
            <person name="Hinshaw L."/>
            <person name="Karasin A.I."/>
        </authorList>
    </citation>
    <scope>NUCLEOTIDE SEQUENCE [LARGE SCALE GENOMIC DNA]</scope>
    <source>
        <strain evidence="3">PM4</strain>
    </source>
</reference>
<keyword evidence="2" id="KW-0560">Oxidoreductase</keyword>
<dbReference type="PANTHER" id="PTHR34474:SF2">
    <property type="entry name" value="SIGNAL TRANSDUCTION PROTEIN TRAP"/>
    <property type="match status" value="1"/>
</dbReference>
<proteinExistence type="predicted"/>
<dbReference type="Gene3D" id="3.30.70.100">
    <property type="match status" value="1"/>
</dbReference>
<dbReference type="PANTHER" id="PTHR34474">
    <property type="entry name" value="SIGNAL TRANSDUCTION PROTEIN TRAP"/>
    <property type="match status" value="1"/>
</dbReference>
<evidence type="ECO:0000313" key="5">
    <source>
        <dbReference type="Proteomes" id="UP000195607"/>
    </source>
</evidence>
<dbReference type="AlphaFoldDB" id="A0A1N5SWV8"/>
<dbReference type="Proteomes" id="UP000195607">
    <property type="component" value="Chromosome I"/>
</dbReference>
<dbReference type="SUPFAM" id="SSF54909">
    <property type="entry name" value="Dimeric alpha+beta barrel"/>
    <property type="match status" value="1"/>
</dbReference>
<evidence type="ECO:0000259" key="1">
    <source>
        <dbReference type="PROSITE" id="PS51725"/>
    </source>
</evidence>
<accession>A0A1N5SWV8</accession>
<keyword evidence="2" id="KW-0503">Monooxygenase</keyword>
<dbReference type="EMBL" id="LT719092">
    <property type="protein sequence ID" value="SJK84240.1"/>
    <property type="molecule type" value="Genomic_DNA"/>
</dbReference>
<name>A0A1N5SWV8_9ARCH</name>
<reference evidence="2 5" key="1">
    <citation type="submission" date="2016-04" db="EMBL/GenBank/DDBJ databases">
        <authorList>
            <person name="Evans L.H."/>
            <person name="Alamgir A."/>
            <person name="Owens N."/>
            <person name="Weber N.D."/>
            <person name="Virtaneva K."/>
            <person name="Barbian K."/>
            <person name="Babar A."/>
            <person name="Rosenke K."/>
        </authorList>
    </citation>
    <scope>NUCLEOTIDE SEQUENCE [LARGE SCALE GENOMIC DNA]</scope>
    <source>
        <strain evidence="2">S5</strain>
        <strain evidence="5">S5(T) (JCM 30642 \VKM B-2941)</strain>
    </source>
</reference>
<organism evidence="2 5">
    <name type="scientific">Cuniculiplasma divulgatum</name>
    <dbReference type="NCBI Taxonomy" id="1673428"/>
    <lineage>
        <taxon>Archaea</taxon>
        <taxon>Methanobacteriati</taxon>
        <taxon>Thermoplasmatota</taxon>
        <taxon>Thermoplasmata</taxon>
        <taxon>Thermoplasmatales</taxon>
        <taxon>Cuniculiplasmataceae</taxon>
        <taxon>Cuniculiplasma</taxon>
    </lineage>
</organism>
<evidence type="ECO:0000313" key="3">
    <source>
        <dbReference type="EMBL" id="SJK84240.1"/>
    </source>
</evidence>
<feature type="domain" description="ABM" evidence="1">
    <location>
        <begin position="2"/>
        <end position="91"/>
    </location>
</feature>
<keyword evidence="4" id="KW-1185">Reference proteome</keyword>
<dbReference type="PROSITE" id="PS51725">
    <property type="entry name" value="ABM"/>
    <property type="match status" value="1"/>
</dbReference>
<reference evidence="4" key="3">
    <citation type="submission" date="2016-06" db="EMBL/GenBank/DDBJ databases">
        <authorList>
            <person name="Toshchakov V.S."/>
        </authorList>
    </citation>
    <scope>NUCLEOTIDE SEQUENCE [LARGE SCALE GENOMIC DNA]</scope>
    <source>
        <strain>PM4 (JCM 30641</strain>
        <strain evidence="4">\VKM B-2940)</strain>
    </source>
</reference>
<dbReference type="GO" id="GO:0004497">
    <property type="term" value="F:monooxygenase activity"/>
    <property type="evidence" value="ECO:0007669"/>
    <property type="project" value="UniProtKB-KW"/>
</dbReference>
<dbReference type="Proteomes" id="UP000187822">
    <property type="component" value="Chromosome I"/>
</dbReference>
<dbReference type="RefSeq" id="WP_021789148.1">
    <property type="nucleotide sequence ID" value="NZ_LT671858.1"/>
</dbReference>
<dbReference type="GeneID" id="41587687"/>
<dbReference type="InterPro" id="IPR011008">
    <property type="entry name" value="Dimeric_a/b-barrel"/>
</dbReference>
<dbReference type="InterPro" id="IPR007138">
    <property type="entry name" value="ABM_dom"/>
</dbReference>